<accession>A0ABU1BCE1</accession>
<reference evidence="1 2" key="1">
    <citation type="submission" date="2023-08" db="EMBL/GenBank/DDBJ databases">
        <title>Pseudoalteromonas haloplanktis LL1 genome.</title>
        <authorList>
            <person name="Wu S."/>
        </authorList>
    </citation>
    <scope>NUCLEOTIDE SEQUENCE [LARGE SCALE GENOMIC DNA]</scope>
    <source>
        <strain evidence="1 2">LL1</strain>
    </source>
</reference>
<dbReference type="RefSeq" id="WP_309038623.1">
    <property type="nucleotide sequence ID" value="NZ_JAVIFY010000003.1"/>
</dbReference>
<keyword evidence="2" id="KW-1185">Reference proteome</keyword>
<sequence>MATVKKAITQSKLKSRLEHLLFADIANFWLDLYRQKYRQLVDDLAQWELLQNIPEDEDQDTWLLGQAIAFLRHQVENKQHSLQQLDAGYQLFIERLSHAEISAEREFHILDYAQQLGATPEQLHQDKLAFNRWFDEGAVINRYQDVVADIEQTLKFLIGKLGDLSNRYLTKSTQDIAKAWQTLNLESFFLQLLTKTDNEHVRNALYRALANQVQLIHNHNSDPELSANLIETLVLALEDTSTPHLARLDILEILIHQRPTYIRAFMQQLISQDDNCQLDEQQRLFILAALPKILISQTKLTQLCERLLMELAEHRFPRVRQSVIEQANHFSLNFLQQLLTTRLQVETVDAVRFTLVKQLSSPRLNSDHFAFDLWWQLLKGNESIAIKRLALELTARMMLNQQLETTEPDTVFTTYINCFNERLSCEPALAIRRFISRTREQLVAFQHQNKMAQLEQTLPNTATLSQFDDDIDEELLGRLLSRKAQQSEGYNVSKDKQTWRIRSGYHFAFRAWRFIHEWRNPSTDKRQSFNHSTARKPSAFMHVPSCTVAEISATNVPGEPLFDTDEYSARPHLPLPDFLLSALSQDNLKQPAKTYTPDGILLVTPPKSLLQRIKTYCWLTINLDSLDAMRKGNEIEQNNYLNTLKKHGFNFQFKAYGEQLGCSFAIEPGINKLFNKLSVSPLLVSIWLNFKEYLYSIYQNSIGQLIFFVVGFMLYFWGRHIRVSRRIKADRRAIPVSIGGWGTRGKSGTERLKAALFSSLALKVITKTTGCEATLIYARSNGEQFEVPLFRPFDKASIWEQSDVLHFAKNVKADVFLWECMGLTPRYVKILRQWMQDNFSTITNAYPDHEDILGPTGFNVAKEMANFIAPNSLVFTSEQTMFPILDKDALQKNSTLIQSHWGEGYQITPDIKALYPYEEHPDNIALVCKMAAQIGLSKDFVFKETAQRIVPDIGVLQHFSPAPFAEFKMSFVNSMSANERLATIENWRRLDLFSLSNDPNKQTIALINNRNDRVARSKVFAHILAEDLPFDKMVVIGTNVDGFYSYYLQAFRERYLRIITNNDLQELELLCTQLHCIKTEDALSKIISAALGNHYTANEFTGLVSTKQFTDWLSKHAKTLNKQQQASLLDVFNHYISYQQIKPLLDDLQKHQHQLEKLLLELVKSKCVLISNPKVTPNQLTLKLASLARPHSHQIVIGMQNIKGAGLGYVYSWQQWQKIHDSVSTLLDNACSATQFKKTLTRLSLINSFSHLEYTYLSNALLAIKKVHHAQNEYSQAELVHISERLNKHQRYESNPADDKQQGPLTRFAIQVAESFLDAGAAVKRKKIANQVYKDIATQRITLEKAITVLAKLNRNQKPGWLTFSQKSDH</sequence>
<dbReference type="EMBL" id="JAVIFY010000003">
    <property type="protein sequence ID" value="MDQ9091184.1"/>
    <property type="molecule type" value="Genomic_DNA"/>
</dbReference>
<dbReference type="SUPFAM" id="SSF48371">
    <property type="entry name" value="ARM repeat"/>
    <property type="match status" value="1"/>
</dbReference>
<gene>
    <name evidence="1" type="ORF">RC083_06210</name>
</gene>
<protein>
    <submittedName>
        <fullName evidence="1">Poly-gamma-glutamate synthase PgsB</fullName>
    </submittedName>
</protein>
<dbReference type="InterPro" id="IPR008337">
    <property type="entry name" value="Capsule_biosynth_CapB"/>
</dbReference>
<dbReference type="PRINTS" id="PR01758">
    <property type="entry name" value="CAPSULEPROTB"/>
</dbReference>
<dbReference type="Gene3D" id="3.40.1190.10">
    <property type="entry name" value="Mur-like, catalytic domain"/>
    <property type="match status" value="1"/>
</dbReference>
<comment type="caution">
    <text evidence="1">The sequence shown here is derived from an EMBL/GenBank/DDBJ whole genome shotgun (WGS) entry which is preliminary data.</text>
</comment>
<evidence type="ECO:0000313" key="2">
    <source>
        <dbReference type="Proteomes" id="UP001226574"/>
    </source>
</evidence>
<organism evidence="1 2">
    <name type="scientific">Pseudoalteromonas haloplanktis</name>
    <name type="common">Alteromonas haloplanktis</name>
    <dbReference type="NCBI Taxonomy" id="228"/>
    <lineage>
        <taxon>Bacteria</taxon>
        <taxon>Pseudomonadati</taxon>
        <taxon>Pseudomonadota</taxon>
        <taxon>Gammaproteobacteria</taxon>
        <taxon>Alteromonadales</taxon>
        <taxon>Pseudoalteromonadaceae</taxon>
        <taxon>Pseudoalteromonas</taxon>
    </lineage>
</organism>
<dbReference type="InterPro" id="IPR016024">
    <property type="entry name" value="ARM-type_fold"/>
</dbReference>
<dbReference type="SUPFAM" id="SSF53623">
    <property type="entry name" value="MurD-like peptide ligases, catalytic domain"/>
    <property type="match status" value="1"/>
</dbReference>
<proteinExistence type="predicted"/>
<evidence type="ECO:0000313" key="1">
    <source>
        <dbReference type="EMBL" id="MDQ9091184.1"/>
    </source>
</evidence>
<dbReference type="Proteomes" id="UP001226574">
    <property type="component" value="Unassembled WGS sequence"/>
</dbReference>
<dbReference type="InterPro" id="IPR036565">
    <property type="entry name" value="Mur-like_cat_sf"/>
</dbReference>
<name>A0ABU1BCE1_PSEHA</name>